<evidence type="ECO:0000313" key="3">
    <source>
        <dbReference type="EMBL" id="CBY24785.1"/>
    </source>
</evidence>
<feature type="transmembrane region" description="Helical" evidence="1">
    <location>
        <begin position="306"/>
        <end position="325"/>
    </location>
</feature>
<dbReference type="GO" id="GO:0016020">
    <property type="term" value="C:membrane"/>
    <property type="evidence" value="ECO:0007669"/>
    <property type="project" value="InterPro"/>
</dbReference>
<dbReference type="EMBL" id="FN653063">
    <property type="protein sequence ID" value="CBY24785.1"/>
    <property type="molecule type" value="Genomic_DNA"/>
</dbReference>
<accession>E4XK09</accession>
<gene>
    <name evidence="3" type="ORF">GSOID_T00012958001</name>
</gene>
<dbReference type="PANTHER" id="PTHR22911">
    <property type="entry name" value="ACYL-MALONYL CONDENSING ENZYME-RELATED"/>
    <property type="match status" value="1"/>
</dbReference>
<dbReference type="PANTHER" id="PTHR22911:SF137">
    <property type="entry name" value="SOLUTE CARRIER FAMILY 35 MEMBER G2-RELATED"/>
    <property type="match status" value="1"/>
</dbReference>
<feature type="transmembrane region" description="Helical" evidence="1">
    <location>
        <begin position="95"/>
        <end position="118"/>
    </location>
</feature>
<keyword evidence="1" id="KW-1133">Transmembrane helix</keyword>
<keyword evidence="4" id="KW-1185">Reference proteome</keyword>
<name>E4XK09_OIKDI</name>
<reference evidence="3" key="1">
    <citation type="journal article" date="2010" name="Science">
        <title>Plasticity of animal genome architecture unmasked by rapid evolution of a pelagic tunicate.</title>
        <authorList>
            <person name="Denoeud F."/>
            <person name="Henriet S."/>
            <person name="Mungpakdee S."/>
            <person name="Aury J.M."/>
            <person name="Da Silva C."/>
            <person name="Brinkmann H."/>
            <person name="Mikhaleva J."/>
            <person name="Olsen L.C."/>
            <person name="Jubin C."/>
            <person name="Canestro C."/>
            <person name="Bouquet J.M."/>
            <person name="Danks G."/>
            <person name="Poulain J."/>
            <person name="Campsteijn C."/>
            <person name="Adamski M."/>
            <person name="Cross I."/>
            <person name="Yadetie F."/>
            <person name="Muffato M."/>
            <person name="Louis A."/>
            <person name="Butcher S."/>
            <person name="Tsagkogeorga G."/>
            <person name="Konrad A."/>
            <person name="Singh S."/>
            <person name="Jensen M.F."/>
            <person name="Cong E.H."/>
            <person name="Eikeseth-Otteraa H."/>
            <person name="Noel B."/>
            <person name="Anthouard V."/>
            <person name="Porcel B.M."/>
            <person name="Kachouri-Lafond R."/>
            <person name="Nishino A."/>
            <person name="Ugolini M."/>
            <person name="Chourrout P."/>
            <person name="Nishida H."/>
            <person name="Aasland R."/>
            <person name="Huzurbazar S."/>
            <person name="Westhof E."/>
            <person name="Delsuc F."/>
            <person name="Lehrach H."/>
            <person name="Reinhardt R."/>
            <person name="Weissenbach J."/>
            <person name="Roy S.W."/>
            <person name="Artiguenave F."/>
            <person name="Postlethwait J.H."/>
            <person name="Manak J.R."/>
            <person name="Thompson E.M."/>
            <person name="Jaillon O."/>
            <person name="Du Pasquier L."/>
            <person name="Boudinot P."/>
            <person name="Liberles D.A."/>
            <person name="Volff J.N."/>
            <person name="Philippe H."/>
            <person name="Lenhard B."/>
            <person name="Roest Crollius H."/>
            <person name="Wincker P."/>
            <person name="Chourrout D."/>
        </authorList>
    </citation>
    <scope>NUCLEOTIDE SEQUENCE [LARGE SCALE GENOMIC DNA]</scope>
</reference>
<feature type="transmembrane region" description="Helical" evidence="1">
    <location>
        <begin position="150"/>
        <end position="167"/>
    </location>
</feature>
<evidence type="ECO:0000256" key="1">
    <source>
        <dbReference type="SAM" id="Phobius"/>
    </source>
</evidence>
<dbReference type="InterPro" id="IPR000620">
    <property type="entry name" value="EamA_dom"/>
</dbReference>
<sequence>MKITQKFYLLHAKNAWSEKITDISQTVSLIQNFLSENDFFSDFRFYAREDERNHGGTLKMASDSEGAFYCVIWRRSWIRLSVGIRQSARSSGYQIRVFTIALCYIVATMASFQAFTMIAPGAALGARCSSRTFFAILLSFFCLKEKILKFEILSVLFCTVGLLFYAADSIMRSMSVNNGTALPQNLMVGLGFGLCAIAGLSRSVGMTMYRKIKVEIDPVTIVLVHSLMTVIAVIPVMLEFESFNLPKRTTGWVYLVCACCSATIATFSSNWAIQYINPGLASVAQNTDIIVSVTLEHLVIKTLPSGLEIAAVIFVLLGTSSLPLFRYWESLKRKQEDQDDDAKALLK</sequence>
<keyword evidence="1" id="KW-0472">Membrane</keyword>
<dbReference type="SUPFAM" id="SSF103481">
    <property type="entry name" value="Multidrug resistance efflux transporter EmrE"/>
    <property type="match status" value="1"/>
</dbReference>
<dbReference type="Proteomes" id="UP000001307">
    <property type="component" value="Unassembled WGS sequence"/>
</dbReference>
<protein>
    <recommendedName>
        <fullName evidence="2">EamA domain-containing protein</fullName>
    </recommendedName>
</protein>
<feature type="transmembrane region" description="Helical" evidence="1">
    <location>
        <begin position="221"/>
        <end position="240"/>
    </location>
</feature>
<dbReference type="InterPro" id="IPR037185">
    <property type="entry name" value="EmrE-like"/>
</dbReference>
<feature type="transmembrane region" description="Helical" evidence="1">
    <location>
        <begin position="252"/>
        <end position="273"/>
    </location>
</feature>
<feature type="transmembrane region" description="Helical" evidence="1">
    <location>
        <begin position="187"/>
        <end position="209"/>
    </location>
</feature>
<dbReference type="Pfam" id="PF00892">
    <property type="entry name" value="EamA"/>
    <property type="match status" value="1"/>
</dbReference>
<dbReference type="InParanoid" id="E4XK09"/>
<dbReference type="AlphaFoldDB" id="E4XK09"/>
<keyword evidence="1" id="KW-0812">Transmembrane</keyword>
<evidence type="ECO:0000259" key="2">
    <source>
        <dbReference type="Pfam" id="PF00892"/>
    </source>
</evidence>
<organism evidence="3">
    <name type="scientific">Oikopleura dioica</name>
    <name type="common">Tunicate</name>
    <dbReference type="NCBI Taxonomy" id="34765"/>
    <lineage>
        <taxon>Eukaryota</taxon>
        <taxon>Metazoa</taxon>
        <taxon>Chordata</taxon>
        <taxon>Tunicata</taxon>
        <taxon>Appendicularia</taxon>
        <taxon>Copelata</taxon>
        <taxon>Oikopleuridae</taxon>
        <taxon>Oikopleura</taxon>
    </lineage>
</organism>
<dbReference type="OrthoDB" id="306876at2759"/>
<evidence type="ECO:0000313" key="4">
    <source>
        <dbReference type="Proteomes" id="UP000001307"/>
    </source>
</evidence>
<feature type="domain" description="EamA" evidence="2">
    <location>
        <begin position="191"/>
        <end position="319"/>
    </location>
</feature>
<proteinExistence type="predicted"/>